<comment type="similarity">
    <text evidence="1 10 11">Belongs to the HAM1 NTPase family.</text>
</comment>
<evidence type="ECO:0000256" key="12">
    <source>
        <dbReference type="SAM" id="MobiDB-lite"/>
    </source>
</evidence>
<dbReference type="PANTHER" id="PTHR11067">
    <property type="entry name" value="INOSINE TRIPHOSPHATE PYROPHOSPHATASE/HAM1 PROTEIN"/>
    <property type="match status" value="1"/>
</dbReference>
<evidence type="ECO:0000256" key="7">
    <source>
        <dbReference type="ARBA" id="ARBA00023080"/>
    </source>
</evidence>
<feature type="active site" description="Proton acceptor" evidence="10">
    <location>
        <position position="115"/>
    </location>
</feature>
<comment type="caution">
    <text evidence="10">Lacks conserved residue(s) required for the propagation of feature annotation.</text>
</comment>
<evidence type="ECO:0000256" key="11">
    <source>
        <dbReference type="RuleBase" id="RU003781"/>
    </source>
</evidence>
<dbReference type="FunFam" id="3.90.950.10:FF:000001">
    <property type="entry name" value="dITP/XTP pyrophosphatase"/>
    <property type="match status" value="1"/>
</dbReference>
<dbReference type="InterPro" id="IPR002637">
    <property type="entry name" value="RdgB/HAM1"/>
</dbReference>
<dbReference type="GO" id="GO:0009117">
    <property type="term" value="P:nucleotide metabolic process"/>
    <property type="evidence" value="ECO:0007669"/>
    <property type="project" value="UniProtKB-KW"/>
</dbReference>
<dbReference type="GO" id="GO:0036220">
    <property type="term" value="F:ITP diphosphatase activity"/>
    <property type="evidence" value="ECO:0007669"/>
    <property type="project" value="UniProtKB-UniRule"/>
</dbReference>
<evidence type="ECO:0000256" key="2">
    <source>
        <dbReference type="ARBA" id="ARBA00011738"/>
    </source>
</evidence>
<organism evidence="13 14">
    <name type="scientific">Kocuria palustris PEL</name>
    <dbReference type="NCBI Taxonomy" id="1236550"/>
    <lineage>
        <taxon>Bacteria</taxon>
        <taxon>Bacillati</taxon>
        <taxon>Actinomycetota</taxon>
        <taxon>Actinomycetes</taxon>
        <taxon>Micrococcales</taxon>
        <taxon>Micrococcaceae</taxon>
        <taxon>Kocuria</taxon>
    </lineage>
</organism>
<keyword evidence="14" id="KW-1185">Reference proteome</keyword>
<dbReference type="HAMAP" id="MF_01405">
    <property type="entry name" value="Non_canon_purine_NTPase"/>
    <property type="match status" value="1"/>
</dbReference>
<sequence length="255" mass="26024">MPEQHDPSQAAAPTAPGAAVESAPEDPEPDPDASAVSIPSGARLVLATHNAGKLAELRAMIAAELPGLDVERAVVDAGSLGLPDVRETGTTFQANALLKAHAAAEASGLPAVADDSGLAVDVLHGAPGIFSARWAGRHGDDTANLELLLAQLGDIPDEHRAAGFVCAAALVTPEGAEHLEFGHLRGTLLQEPVGDGGFGYDPVLRPDGLDVSCAQLDPEHKNRISHRGQAMAALAPHLVALLSQGAPAAEPGEER</sequence>
<evidence type="ECO:0000256" key="5">
    <source>
        <dbReference type="ARBA" id="ARBA00022801"/>
    </source>
</evidence>
<name>M2XT53_9MICC</name>
<comment type="cofactor">
    <cofactor evidence="10">
        <name>Mg(2+)</name>
        <dbReference type="ChEBI" id="CHEBI:18420"/>
    </cofactor>
    <text evidence="10">Binds 1 Mg(2+) ion per subunit.</text>
</comment>
<dbReference type="InterPro" id="IPR029001">
    <property type="entry name" value="ITPase-like_fam"/>
</dbReference>
<comment type="subunit">
    <text evidence="2 10">Homodimer.</text>
</comment>
<dbReference type="EMBL" id="ANHZ02000018">
    <property type="protein sequence ID" value="EME35998.1"/>
    <property type="molecule type" value="Genomic_DNA"/>
</dbReference>
<evidence type="ECO:0000256" key="6">
    <source>
        <dbReference type="ARBA" id="ARBA00022842"/>
    </source>
</evidence>
<evidence type="ECO:0000256" key="3">
    <source>
        <dbReference type="ARBA" id="ARBA00022723"/>
    </source>
</evidence>
<dbReference type="GO" id="GO:0017111">
    <property type="term" value="F:ribonucleoside triphosphate phosphatase activity"/>
    <property type="evidence" value="ECO:0007669"/>
    <property type="project" value="InterPro"/>
</dbReference>
<reference evidence="13 14" key="1">
    <citation type="journal article" date="2014" name="Genome Announc.">
        <title>Draft Genome Sequence of Kocuria palustris PEL.</title>
        <authorList>
            <person name="Sharma G."/>
            <person name="Khatri I."/>
            <person name="Subramanian S."/>
        </authorList>
    </citation>
    <scope>NUCLEOTIDE SEQUENCE [LARGE SCALE GENOMIC DNA]</scope>
    <source>
        <strain evidence="13 14">PEL</strain>
    </source>
</reference>
<dbReference type="SUPFAM" id="SSF52972">
    <property type="entry name" value="ITPase-like"/>
    <property type="match status" value="1"/>
</dbReference>
<keyword evidence="4 10" id="KW-0547">Nucleotide-binding</keyword>
<comment type="caution">
    <text evidence="13">The sequence shown here is derived from an EMBL/GenBank/DDBJ whole genome shotgun (WGS) entry which is preliminary data.</text>
</comment>
<gene>
    <name evidence="13" type="ORF">C884_00766</name>
</gene>
<evidence type="ECO:0000256" key="8">
    <source>
        <dbReference type="ARBA" id="ARBA00051875"/>
    </source>
</evidence>
<proteinExistence type="inferred from homology"/>
<evidence type="ECO:0000256" key="1">
    <source>
        <dbReference type="ARBA" id="ARBA00008023"/>
    </source>
</evidence>
<feature type="binding site" evidence="10">
    <location>
        <position position="221"/>
    </location>
    <ligand>
        <name>substrate</name>
    </ligand>
</feature>
<dbReference type="NCBIfam" id="TIGR00042">
    <property type="entry name" value="RdgB/HAM1 family non-canonical purine NTP pyrophosphatase"/>
    <property type="match status" value="1"/>
</dbReference>
<dbReference type="InterPro" id="IPR020922">
    <property type="entry name" value="dITP/XTP_pyrophosphatase"/>
</dbReference>
<dbReference type="GO" id="GO:0046872">
    <property type="term" value="F:metal ion binding"/>
    <property type="evidence" value="ECO:0007669"/>
    <property type="project" value="UniProtKB-KW"/>
</dbReference>
<dbReference type="AlphaFoldDB" id="M2XT53"/>
<evidence type="ECO:0000256" key="10">
    <source>
        <dbReference type="HAMAP-Rule" id="MF_01405"/>
    </source>
</evidence>
<feature type="compositionally biased region" description="Low complexity" evidence="12">
    <location>
        <begin position="10"/>
        <end position="22"/>
    </location>
</feature>
<dbReference type="Gene3D" id="3.90.950.10">
    <property type="match status" value="1"/>
</dbReference>
<comment type="catalytic activity">
    <reaction evidence="10">
        <text>ITP + H2O = IMP + diphosphate + H(+)</text>
        <dbReference type="Rhea" id="RHEA:29399"/>
        <dbReference type="ChEBI" id="CHEBI:15377"/>
        <dbReference type="ChEBI" id="CHEBI:15378"/>
        <dbReference type="ChEBI" id="CHEBI:33019"/>
        <dbReference type="ChEBI" id="CHEBI:58053"/>
        <dbReference type="ChEBI" id="CHEBI:61402"/>
        <dbReference type="EC" id="3.6.1.66"/>
    </reaction>
</comment>
<dbReference type="GO" id="GO:0005829">
    <property type="term" value="C:cytosol"/>
    <property type="evidence" value="ECO:0007669"/>
    <property type="project" value="TreeGrafter"/>
</dbReference>
<feature type="binding site" evidence="10">
    <location>
        <position position="115"/>
    </location>
    <ligand>
        <name>Mg(2+)</name>
        <dbReference type="ChEBI" id="CHEBI:18420"/>
    </ligand>
</feature>
<dbReference type="PANTHER" id="PTHR11067:SF9">
    <property type="entry name" value="INOSINE TRIPHOSPHATE PYROPHOSPHATASE"/>
    <property type="match status" value="1"/>
</dbReference>
<dbReference type="EC" id="3.6.1.66" evidence="10"/>
<evidence type="ECO:0000256" key="4">
    <source>
        <dbReference type="ARBA" id="ARBA00022741"/>
    </source>
</evidence>
<dbReference type="GO" id="GO:0009146">
    <property type="term" value="P:purine nucleoside triphosphate catabolic process"/>
    <property type="evidence" value="ECO:0007669"/>
    <property type="project" value="UniProtKB-UniRule"/>
</dbReference>
<dbReference type="GO" id="GO:0000166">
    <property type="term" value="F:nucleotide binding"/>
    <property type="evidence" value="ECO:0007669"/>
    <property type="project" value="UniProtKB-KW"/>
</dbReference>
<keyword evidence="5 10" id="KW-0378">Hydrolase</keyword>
<comment type="catalytic activity">
    <reaction evidence="9 10">
        <text>XTP + H2O = XMP + diphosphate + H(+)</text>
        <dbReference type="Rhea" id="RHEA:28610"/>
        <dbReference type="ChEBI" id="CHEBI:15377"/>
        <dbReference type="ChEBI" id="CHEBI:15378"/>
        <dbReference type="ChEBI" id="CHEBI:33019"/>
        <dbReference type="ChEBI" id="CHEBI:57464"/>
        <dbReference type="ChEBI" id="CHEBI:61314"/>
        <dbReference type="EC" id="3.6.1.66"/>
    </reaction>
</comment>
<evidence type="ECO:0000256" key="9">
    <source>
        <dbReference type="ARBA" id="ARBA00052017"/>
    </source>
</evidence>
<accession>M2XT53</accession>
<dbReference type="GO" id="GO:0036222">
    <property type="term" value="F:XTP diphosphatase activity"/>
    <property type="evidence" value="ECO:0007669"/>
    <property type="project" value="UniProtKB-UniRule"/>
</dbReference>
<dbReference type="Pfam" id="PF01725">
    <property type="entry name" value="Ham1p_like"/>
    <property type="match status" value="1"/>
</dbReference>
<dbReference type="GO" id="GO:0035870">
    <property type="term" value="F:dITP diphosphatase activity"/>
    <property type="evidence" value="ECO:0007669"/>
    <property type="project" value="UniProtKB-UniRule"/>
</dbReference>
<dbReference type="RefSeq" id="WP_006215192.1">
    <property type="nucleotide sequence ID" value="NZ_ANHZ02000018.1"/>
</dbReference>
<keyword evidence="7 10" id="KW-0546">Nucleotide metabolism</keyword>
<feature type="binding site" evidence="10">
    <location>
        <begin position="48"/>
        <end position="53"/>
    </location>
    <ligand>
        <name>substrate</name>
    </ligand>
</feature>
<feature type="region of interest" description="Disordered" evidence="12">
    <location>
        <begin position="1"/>
        <end position="36"/>
    </location>
</feature>
<feature type="binding site" evidence="10">
    <location>
        <begin position="198"/>
        <end position="201"/>
    </location>
    <ligand>
        <name>substrate</name>
    </ligand>
</feature>
<comment type="catalytic activity">
    <reaction evidence="8 10">
        <text>dITP + H2O = dIMP + diphosphate + H(+)</text>
        <dbReference type="Rhea" id="RHEA:28342"/>
        <dbReference type="ChEBI" id="CHEBI:15377"/>
        <dbReference type="ChEBI" id="CHEBI:15378"/>
        <dbReference type="ChEBI" id="CHEBI:33019"/>
        <dbReference type="ChEBI" id="CHEBI:61194"/>
        <dbReference type="ChEBI" id="CHEBI:61382"/>
        <dbReference type="EC" id="3.6.1.66"/>
    </reaction>
</comment>
<feature type="binding site" evidence="10">
    <location>
        <begin position="226"/>
        <end position="227"/>
    </location>
    <ligand>
        <name>substrate</name>
    </ligand>
</feature>
<comment type="function">
    <text evidence="10">Pyrophosphatase that catalyzes the hydrolysis of nucleoside triphosphates to their monophosphate derivatives, with a high preference for the non-canonical purine nucleotides XTP (xanthosine triphosphate), dITP (deoxyinosine triphosphate) and ITP. Seems to function as a house-cleaning enzyme that removes non-canonical purine nucleotides from the nucleotide pool, thus preventing their incorporation into DNA/RNA and avoiding chromosomal lesions.</text>
</comment>
<evidence type="ECO:0000313" key="14">
    <source>
        <dbReference type="Proteomes" id="UP000009877"/>
    </source>
</evidence>
<dbReference type="STRING" id="71999.KPaMU14_04305"/>
<feature type="binding site" evidence="10">
    <location>
        <position position="116"/>
    </location>
    <ligand>
        <name>substrate</name>
    </ligand>
</feature>
<keyword evidence="3 10" id="KW-0479">Metal-binding</keyword>
<dbReference type="CDD" id="cd00515">
    <property type="entry name" value="HAM1"/>
    <property type="match status" value="1"/>
</dbReference>
<keyword evidence="6 10" id="KW-0460">Magnesium</keyword>
<protein>
    <recommendedName>
        <fullName evidence="10">dITP/XTP pyrophosphatase</fullName>
        <ecNumber evidence="10">3.6.1.66</ecNumber>
    </recommendedName>
    <alternativeName>
        <fullName evidence="10">Non-canonical purine NTP pyrophosphatase</fullName>
    </alternativeName>
    <alternativeName>
        <fullName evidence="10">Non-standard purine NTP pyrophosphatase</fullName>
    </alternativeName>
    <alternativeName>
        <fullName evidence="10">Nucleoside-triphosphate diphosphatase</fullName>
    </alternativeName>
    <alternativeName>
        <fullName evidence="10">Nucleoside-triphosphate pyrophosphatase</fullName>
        <shortName evidence="10">NTPase</shortName>
    </alternativeName>
</protein>
<evidence type="ECO:0000313" key="13">
    <source>
        <dbReference type="EMBL" id="EME35998.1"/>
    </source>
</evidence>
<dbReference type="Proteomes" id="UP000009877">
    <property type="component" value="Unassembled WGS sequence"/>
</dbReference>